<dbReference type="OrthoDB" id="7490514at2759"/>
<keyword evidence="2" id="KW-0863">Zinc-finger</keyword>
<dbReference type="Pfam" id="PF00628">
    <property type="entry name" value="PHD"/>
    <property type="match status" value="1"/>
</dbReference>
<evidence type="ECO:0000256" key="3">
    <source>
        <dbReference type="ARBA" id="ARBA00022833"/>
    </source>
</evidence>
<protein>
    <recommendedName>
        <fullName evidence="6">Zinc finger PHD-type domain-containing protein</fullName>
    </recommendedName>
</protein>
<dbReference type="AlphaFoldDB" id="A0A9N9R6A7"/>
<feature type="domain" description="Zinc finger PHD-type" evidence="6">
    <location>
        <begin position="3"/>
        <end position="49"/>
    </location>
</feature>
<dbReference type="CDD" id="cd15489">
    <property type="entry name" value="PHD_SF"/>
    <property type="match status" value="1"/>
</dbReference>
<evidence type="ECO:0000313" key="7">
    <source>
        <dbReference type="EMBL" id="CAG9790398.1"/>
    </source>
</evidence>
<dbReference type="SMART" id="SM00249">
    <property type="entry name" value="PHD"/>
    <property type="match status" value="1"/>
</dbReference>
<dbReference type="Proteomes" id="UP001153714">
    <property type="component" value="Chromosome 21"/>
</dbReference>
<gene>
    <name evidence="7" type="ORF">DIATSA_LOCUS8066</name>
</gene>
<dbReference type="GO" id="GO:0008270">
    <property type="term" value="F:zinc ion binding"/>
    <property type="evidence" value="ECO:0007669"/>
    <property type="project" value="UniProtKB-KW"/>
</dbReference>
<accession>A0A9N9R6A7</accession>
<dbReference type="InterPro" id="IPR013083">
    <property type="entry name" value="Znf_RING/FYVE/PHD"/>
</dbReference>
<feature type="compositionally biased region" description="Polar residues" evidence="5">
    <location>
        <begin position="51"/>
        <end position="80"/>
    </location>
</feature>
<dbReference type="SUPFAM" id="SSF57903">
    <property type="entry name" value="FYVE/PHD zinc finger"/>
    <property type="match status" value="1"/>
</dbReference>
<evidence type="ECO:0000256" key="4">
    <source>
        <dbReference type="SAM" id="Coils"/>
    </source>
</evidence>
<sequence length="139" mass="15350">MLHCGACKKFVSTTGSAACSSCAIRYHKACLGLSEKAVINKDWVCPGCTKSVQRGDNSHTPVRSLGVTPSATESSSQTGVSGDLSGNKEDRRDRELAEFMAEMREFRKEMTLLRESLSVRLDNVEQRLVAVERQRRQPS</sequence>
<dbReference type="EMBL" id="OU893352">
    <property type="protein sequence ID" value="CAG9790398.1"/>
    <property type="molecule type" value="Genomic_DNA"/>
</dbReference>
<evidence type="ECO:0000259" key="6">
    <source>
        <dbReference type="SMART" id="SM00249"/>
    </source>
</evidence>
<feature type="compositionally biased region" description="Basic and acidic residues" evidence="5">
    <location>
        <begin position="86"/>
        <end position="95"/>
    </location>
</feature>
<name>A0A9N9R6A7_9NEOP</name>
<proteinExistence type="predicted"/>
<reference evidence="7" key="2">
    <citation type="submission" date="2022-10" db="EMBL/GenBank/DDBJ databases">
        <authorList>
            <consortium name="ENA_rothamsted_submissions"/>
            <consortium name="culmorum"/>
            <person name="King R."/>
        </authorList>
    </citation>
    <scope>NUCLEOTIDE SEQUENCE</scope>
</reference>
<keyword evidence="3" id="KW-0862">Zinc</keyword>
<organism evidence="7 8">
    <name type="scientific">Diatraea saccharalis</name>
    <name type="common">sugarcane borer</name>
    <dbReference type="NCBI Taxonomy" id="40085"/>
    <lineage>
        <taxon>Eukaryota</taxon>
        <taxon>Metazoa</taxon>
        <taxon>Ecdysozoa</taxon>
        <taxon>Arthropoda</taxon>
        <taxon>Hexapoda</taxon>
        <taxon>Insecta</taxon>
        <taxon>Pterygota</taxon>
        <taxon>Neoptera</taxon>
        <taxon>Endopterygota</taxon>
        <taxon>Lepidoptera</taxon>
        <taxon>Glossata</taxon>
        <taxon>Ditrysia</taxon>
        <taxon>Pyraloidea</taxon>
        <taxon>Crambidae</taxon>
        <taxon>Crambinae</taxon>
        <taxon>Diatraea</taxon>
    </lineage>
</organism>
<evidence type="ECO:0000256" key="2">
    <source>
        <dbReference type="ARBA" id="ARBA00022771"/>
    </source>
</evidence>
<dbReference type="Gene3D" id="3.30.40.10">
    <property type="entry name" value="Zinc/RING finger domain, C3HC4 (zinc finger)"/>
    <property type="match status" value="1"/>
</dbReference>
<feature type="region of interest" description="Disordered" evidence="5">
    <location>
        <begin position="51"/>
        <end position="95"/>
    </location>
</feature>
<dbReference type="InterPro" id="IPR011011">
    <property type="entry name" value="Znf_FYVE_PHD"/>
</dbReference>
<dbReference type="InterPro" id="IPR019787">
    <property type="entry name" value="Znf_PHD-finger"/>
</dbReference>
<evidence type="ECO:0000256" key="1">
    <source>
        <dbReference type="ARBA" id="ARBA00022723"/>
    </source>
</evidence>
<dbReference type="InterPro" id="IPR001965">
    <property type="entry name" value="Znf_PHD"/>
</dbReference>
<keyword evidence="1" id="KW-0479">Metal-binding</keyword>
<evidence type="ECO:0000256" key="5">
    <source>
        <dbReference type="SAM" id="MobiDB-lite"/>
    </source>
</evidence>
<keyword evidence="8" id="KW-1185">Reference proteome</keyword>
<keyword evidence="4" id="KW-0175">Coiled coil</keyword>
<evidence type="ECO:0000313" key="8">
    <source>
        <dbReference type="Proteomes" id="UP001153714"/>
    </source>
</evidence>
<reference evidence="7" key="1">
    <citation type="submission" date="2021-12" db="EMBL/GenBank/DDBJ databases">
        <authorList>
            <person name="King R."/>
        </authorList>
    </citation>
    <scope>NUCLEOTIDE SEQUENCE</scope>
</reference>
<feature type="coiled-coil region" evidence="4">
    <location>
        <begin position="96"/>
        <end position="134"/>
    </location>
</feature>